<evidence type="ECO:0000313" key="5">
    <source>
        <dbReference type="Proteomes" id="UP001159427"/>
    </source>
</evidence>
<organism evidence="4 5">
    <name type="scientific">Porites evermanni</name>
    <dbReference type="NCBI Taxonomy" id="104178"/>
    <lineage>
        <taxon>Eukaryota</taxon>
        <taxon>Metazoa</taxon>
        <taxon>Cnidaria</taxon>
        <taxon>Anthozoa</taxon>
        <taxon>Hexacorallia</taxon>
        <taxon>Scleractinia</taxon>
        <taxon>Fungiina</taxon>
        <taxon>Poritidae</taxon>
        <taxon>Porites</taxon>
    </lineage>
</organism>
<dbReference type="Gene3D" id="2.60.120.820">
    <property type="entry name" value="PHR domain"/>
    <property type="match status" value="1"/>
</dbReference>
<comment type="subcellular location">
    <subcellularLocation>
        <location evidence="1">Cytoplasm</location>
    </subcellularLocation>
</comment>
<evidence type="ECO:0000259" key="3">
    <source>
        <dbReference type="PROSITE" id="PS50097"/>
    </source>
</evidence>
<dbReference type="InterPro" id="IPR011333">
    <property type="entry name" value="SKP1/BTB/POZ_sf"/>
</dbReference>
<dbReference type="InterPro" id="IPR011705">
    <property type="entry name" value="BACK"/>
</dbReference>
<dbReference type="Pfam" id="PF07707">
    <property type="entry name" value="BACK"/>
    <property type="match status" value="2"/>
</dbReference>
<name>A0ABN8LPS2_9CNID</name>
<feature type="domain" description="BTB" evidence="3">
    <location>
        <begin position="295"/>
        <end position="374"/>
    </location>
</feature>
<sequence>MLTLLDEDTPWIDTEEDKFPEAFQERSKFLFNNDILSDVKFVVRSSQHGECSDRKKSKMAIPAHKFLLAIRSPVFFAMFCGKMAETEEEINLPDCDYDGMIELLRFLYTDKVCLTENNVMQVAYLAAKYMVPRLSKKCAVFLGNNLDSSNVLGVLKHAQKFSNKHLLNFCWDYVEQLTMRVVKSNEFFGIEKSLLQELVERDTLNIKEVELFQAVDGWAEQECKRLNLKSEGSVKREILGEEVIKKLRFPLMEQREFMEIVTVTKILTQDEASNVVAQFDDPNRGKFLFNNDILSDVKFVVRSSQYGECSDRKKRRIAIPAHKFLLAIRSPVFFAMFCGKMADFKEEINMPDCDYDGMFELLRFLYTDKVSLTENNVMQVAYLAAKYMIPRLSKKCAVFLGNNLDSSNVLGVLEHAKKFSNDHLLNFCWDYVDKLTMRVVKSNEFFGIEKSLLQELVERDTLNIKEIELFQAVDGWAEHQCNRLNLKPEGSVKREILGEEVMKNLRFPLMEQREFMEIVPVTKILTQEEASNVVAQFDDPTLPLLHGFSEKQRKGPPLRCCRYHKYVDIFSSSNVPATFEPINLTVDKNIVLHGVSLFFEERDRYARVSATVKVFVGDEITTGSLIFSQTGSYKVDVQRNIGHIYHGFDVLFDELLVLRRNVQYCIAVAHNMPDLSAFSGFEGDEVVDCHGVTFTFEEIRIGNVFAEFLFKEDL</sequence>
<dbReference type="SMART" id="SM00225">
    <property type="entry name" value="BTB"/>
    <property type="match status" value="2"/>
</dbReference>
<dbReference type="SUPFAM" id="SSF54695">
    <property type="entry name" value="POZ domain"/>
    <property type="match status" value="2"/>
</dbReference>
<dbReference type="InterPro" id="IPR038648">
    <property type="entry name" value="PHR_sf"/>
</dbReference>
<keyword evidence="2" id="KW-0963">Cytoplasm</keyword>
<evidence type="ECO:0000256" key="2">
    <source>
        <dbReference type="ARBA" id="ARBA00022490"/>
    </source>
</evidence>
<feature type="domain" description="BTB" evidence="3">
    <location>
        <begin position="37"/>
        <end position="116"/>
    </location>
</feature>
<gene>
    <name evidence="4" type="ORF">PEVE_00039063</name>
</gene>
<comment type="caution">
    <text evidence="4">The sequence shown here is derived from an EMBL/GenBank/DDBJ whole genome shotgun (WGS) entry which is preliminary data.</text>
</comment>
<dbReference type="SMART" id="SM00875">
    <property type="entry name" value="BACK"/>
    <property type="match status" value="2"/>
</dbReference>
<dbReference type="Gene3D" id="3.30.710.10">
    <property type="entry name" value="Potassium Channel Kv1.1, Chain A"/>
    <property type="match status" value="2"/>
</dbReference>
<dbReference type="InterPro" id="IPR012983">
    <property type="entry name" value="PHR"/>
</dbReference>
<reference evidence="4 5" key="1">
    <citation type="submission" date="2022-05" db="EMBL/GenBank/DDBJ databases">
        <authorList>
            <consortium name="Genoscope - CEA"/>
            <person name="William W."/>
        </authorList>
    </citation>
    <scope>NUCLEOTIDE SEQUENCE [LARGE SCALE GENOMIC DNA]</scope>
</reference>
<protein>
    <recommendedName>
        <fullName evidence="3">BTB domain-containing protein</fullName>
    </recommendedName>
</protein>
<evidence type="ECO:0000313" key="4">
    <source>
        <dbReference type="EMBL" id="CAH3017679.1"/>
    </source>
</evidence>
<dbReference type="Gene3D" id="1.25.40.420">
    <property type="match status" value="2"/>
</dbReference>
<keyword evidence="5" id="KW-1185">Reference proteome</keyword>
<dbReference type="InterPro" id="IPR000210">
    <property type="entry name" value="BTB/POZ_dom"/>
</dbReference>
<evidence type="ECO:0000256" key="1">
    <source>
        <dbReference type="ARBA" id="ARBA00004496"/>
    </source>
</evidence>
<accession>A0ABN8LPS2</accession>
<dbReference type="Proteomes" id="UP001159427">
    <property type="component" value="Unassembled WGS sequence"/>
</dbReference>
<proteinExistence type="predicted"/>
<dbReference type="Pfam" id="PF00651">
    <property type="entry name" value="BTB"/>
    <property type="match status" value="2"/>
</dbReference>
<dbReference type="PROSITE" id="PS50097">
    <property type="entry name" value="BTB"/>
    <property type="match status" value="2"/>
</dbReference>
<dbReference type="EMBL" id="CALNXI010000068">
    <property type="protein sequence ID" value="CAH3017679.1"/>
    <property type="molecule type" value="Genomic_DNA"/>
</dbReference>
<dbReference type="Pfam" id="PF08005">
    <property type="entry name" value="PHR"/>
    <property type="match status" value="1"/>
</dbReference>
<dbReference type="PANTHER" id="PTHR45774">
    <property type="entry name" value="BTB/POZ DOMAIN-CONTAINING"/>
    <property type="match status" value="1"/>
</dbReference>
<dbReference type="PANTHER" id="PTHR45774:SF3">
    <property type="entry name" value="BTB (POZ) DOMAIN-CONTAINING 2B-RELATED"/>
    <property type="match status" value="1"/>
</dbReference>